<name>A0A8T0GNA2_CERPU</name>
<comment type="caution">
    <text evidence="1">The sequence shown here is derived from an EMBL/GenBank/DDBJ whole genome shotgun (WGS) entry which is preliminary data.</text>
</comment>
<accession>A0A8T0GNA2</accession>
<dbReference type="InterPro" id="IPR029058">
    <property type="entry name" value="AB_hydrolase_fold"/>
</dbReference>
<dbReference type="SUPFAM" id="SSF53474">
    <property type="entry name" value="alpha/beta-Hydrolases"/>
    <property type="match status" value="1"/>
</dbReference>
<gene>
    <name evidence="1" type="ORF">KC19_10G152000</name>
</gene>
<evidence type="ECO:0000313" key="2">
    <source>
        <dbReference type="Proteomes" id="UP000822688"/>
    </source>
</evidence>
<protein>
    <submittedName>
        <fullName evidence="1">Uncharacterized protein</fullName>
    </submittedName>
</protein>
<organism evidence="1 2">
    <name type="scientific">Ceratodon purpureus</name>
    <name type="common">Fire moss</name>
    <name type="synonym">Dicranum purpureum</name>
    <dbReference type="NCBI Taxonomy" id="3225"/>
    <lineage>
        <taxon>Eukaryota</taxon>
        <taxon>Viridiplantae</taxon>
        <taxon>Streptophyta</taxon>
        <taxon>Embryophyta</taxon>
        <taxon>Bryophyta</taxon>
        <taxon>Bryophytina</taxon>
        <taxon>Bryopsida</taxon>
        <taxon>Dicranidae</taxon>
        <taxon>Pseudoditrichales</taxon>
        <taxon>Ditrichaceae</taxon>
        <taxon>Ceratodon</taxon>
    </lineage>
</organism>
<dbReference type="EMBL" id="CM026431">
    <property type="protein sequence ID" value="KAG0560067.1"/>
    <property type="molecule type" value="Genomic_DNA"/>
</dbReference>
<evidence type="ECO:0000313" key="1">
    <source>
        <dbReference type="EMBL" id="KAG0560067.1"/>
    </source>
</evidence>
<dbReference type="Proteomes" id="UP000822688">
    <property type="component" value="Chromosome 10"/>
</dbReference>
<reference evidence="1" key="1">
    <citation type="submission" date="2020-06" db="EMBL/GenBank/DDBJ databases">
        <title>WGS assembly of Ceratodon purpureus strain R40.</title>
        <authorList>
            <person name="Carey S.B."/>
            <person name="Jenkins J."/>
            <person name="Shu S."/>
            <person name="Lovell J.T."/>
            <person name="Sreedasyam A."/>
            <person name="Maumus F."/>
            <person name="Tiley G.P."/>
            <person name="Fernandez-Pozo N."/>
            <person name="Barry K."/>
            <person name="Chen C."/>
            <person name="Wang M."/>
            <person name="Lipzen A."/>
            <person name="Daum C."/>
            <person name="Saski C.A."/>
            <person name="Payton A.C."/>
            <person name="Mcbreen J.C."/>
            <person name="Conrad R.E."/>
            <person name="Kollar L.M."/>
            <person name="Olsson S."/>
            <person name="Huttunen S."/>
            <person name="Landis J.B."/>
            <person name="Wickett N.J."/>
            <person name="Johnson M.G."/>
            <person name="Rensing S.A."/>
            <person name="Grimwood J."/>
            <person name="Schmutz J."/>
            <person name="Mcdaniel S.F."/>
        </authorList>
    </citation>
    <scope>NUCLEOTIDE SEQUENCE</scope>
    <source>
        <strain evidence="1">R40</strain>
    </source>
</reference>
<dbReference type="Gene3D" id="3.40.50.1820">
    <property type="entry name" value="alpha/beta hydrolase"/>
    <property type="match status" value="1"/>
</dbReference>
<sequence>MGKLCHSILLPTSVAPLRTTGISKILDVHKLYVSYIDLLSKALVISRSGRHWCSHSLTSFKLGSGNLSFEEIEQLLNYLIDQENSKGFIFIGHSTGCQVVFTVSDEYVLDHLKQAGSGPCQVSLSSNLVIVASLAFEVDHSKGKEVGIYHEADVDVLVKVGSIASTALHLIPLHLEYGGL</sequence>
<keyword evidence="2" id="KW-1185">Reference proteome</keyword>
<proteinExistence type="predicted"/>
<dbReference type="AlphaFoldDB" id="A0A8T0GNA2"/>